<keyword evidence="4 5" id="KW-0413">Isomerase</keyword>
<evidence type="ECO:0000256" key="3">
    <source>
        <dbReference type="ARBA" id="ARBA00022898"/>
    </source>
</evidence>
<feature type="binding site" evidence="5 7">
    <location>
        <position position="143"/>
    </location>
    <ligand>
        <name>substrate</name>
    </ligand>
</feature>
<name>A0A974NIV3_PERPY</name>
<dbReference type="PANTHER" id="PTHR30511:SF0">
    <property type="entry name" value="ALANINE RACEMASE, CATABOLIC-RELATED"/>
    <property type="match status" value="1"/>
</dbReference>
<dbReference type="NCBIfam" id="TIGR00492">
    <property type="entry name" value="alr"/>
    <property type="match status" value="1"/>
</dbReference>
<dbReference type="EMBL" id="CP068053">
    <property type="protein sequence ID" value="QQS98624.1"/>
    <property type="molecule type" value="Genomic_DNA"/>
</dbReference>
<dbReference type="FunFam" id="2.40.37.10:FF:000006">
    <property type="entry name" value="Alanine racemase"/>
    <property type="match status" value="1"/>
</dbReference>
<dbReference type="Gene3D" id="2.40.37.10">
    <property type="entry name" value="Lyase, Ornithine Decarboxylase, Chain A, domain 1"/>
    <property type="match status" value="1"/>
</dbReference>
<evidence type="ECO:0000256" key="2">
    <source>
        <dbReference type="ARBA" id="ARBA00001933"/>
    </source>
</evidence>
<feature type="domain" description="Alanine racemase C-terminal" evidence="8">
    <location>
        <begin position="251"/>
        <end position="376"/>
    </location>
</feature>
<accession>A0A974NIV3</accession>
<dbReference type="PROSITE" id="PS00395">
    <property type="entry name" value="ALANINE_RACEMASE"/>
    <property type="match status" value="1"/>
</dbReference>
<evidence type="ECO:0000256" key="1">
    <source>
        <dbReference type="ARBA" id="ARBA00000316"/>
    </source>
</evidence>
<dbReference type="GO" id="GO:0005829">
    <property type="term" value="C:cytosol"/>
    <property type="evidence" value="ECO:0007669"/>
    <property type="project" value="TreeGrafter"/>
</dbReference>
<dbReference type="InterPro" id="IPR011079">
    <property type="entry name" value="Ala_racemase_C"/>
</dbReference>
<evidence type="ECO:0000256" key="6">
    <source>
        <dbReference type="PIRSR" id="PIRSR600821-50"/>
    </source>
</evidence>
<organism evidence="9 10">
    <name type="scientific">Peribacillus psychrosaccharolyticus</name>
    <name type="common">Bacillus psychrosaccharolyticus</name>
    <dbReference type="NCBI Taxonomy" id="1407"/>
    <lineage>
        <taxon>Bacteria</taxon>
        <taxon>Bacillati</taxon>
        <taxon>Bacillota</taxon>
        <taxon>Bacilli</taxon>
        <taxon>Bacillales</taxon>
        <taxon>Bacillaceae</taxon>
        <taxon>Peribacillus</taxon>
    </lineage>
</organism>
<dbReference type="SMART" id="SM01005">
    <property type="entry name" value="Ala_racemase_C"/>
    <property type="match status" value="1"/>
</dbReference>
<dbReference type="EC" id="5.1.1.1" evidence="5"/>
<dbReference type="InterPro" id="IPR001608">
    <property type="entry name" value="Ala_racemase_N"/>
</dbReference>
<dbReference type="HAMAP" id="MF_01201">
    <property type="entry name" value="Ala_racemase"/>
    <property type="match status" value="1"/>
</dbReference>
<evidence type="ECO:0000313" key="9">
    <source>
        <dbReference type="EMBL" id="QQS98624.1"/>
    </source>
</evidence>
<comment type="similarity">
    <text evidence="5">Belongs to the alanine racemase family.</text>
</comment>
<dbReference type="CDD" id="cd00430">
    <property type="entry name" value="PLPDE_III_AR"/>
    <property type="match status" value="1"/>
</dbReference>
<evidence type="ECO:0000256" key="7">
    <source>
        <dbReference type="PIRSR" id="PIRSR600821-52"/>
    </source>
</evidence>
<evidence type="ECO:0000313" key="10">
    <source>
        <dbReference type="Proteomes" id="UP000595254"/>
    </source>
</evidence>
<dbReference type="RefSeq" id="WP_040373984.1">
    <property type="nucleotide sequence ID" value="NZ_CP068053.1"/>
</dbReference>
<dbReference type="InterPro" id="IPR009006">
    <property type="entry name" value="Ala_racemase/Decarboxylase_C"/>
</dbReference>
<feature type="modified residue" description="N6-(pyridoxal phosphate)lysine" evidence="5 6">
    <location>
        <position position="47"/>
    </location>
</feature>
<dbReference type="GO" id="GO:0009252">
    <property type="term" value="P:peptidoglycan biosynthetic process"/>
    <property type="evidence" value="ECO:0007669"/>
    <property type="project" value="TreeGrafter"/>
</dbReference>
<feature type="binding site" evidence="5 7">
    <location>
        <position position="319"/>
    </location>
    <ligand>
        <name>substrate</name>
    </ligand>
</feature>
<reference evidence="9 10" key="1">
    <citation type="submission" date="2021-01" db="EMBL/GenBank/DDBJ databases">
        <title>FDA dAtabase for Regulatory Grade micrObial Sequences (FDA-ARGOS): Supporting development and validation of Infectious Disease Dx tests.</title>
        <authorList>
            <person name="Nelson B."/>
            <person name="Plummer A."/>
            <person name="Tallon L."/>
            <person name="Sadzewicz L."/>
            <person name="Zhao X."/>
            <person name="Boylan J."/>
            <person name="Ott S."/>
            <person name="Bowen H."/>
            <person name="Vavikolanu K."/>
            <person name="Mehta A."/>
            <person name="Aluvathingal J."/>
            <person name="Nadendla S."/>
            <person name="Myers T."/>
            <person name="Yan Y."/>
            <person name="Sichtig H."/>
        </authorList>
    </citation>
    <scope>NUCLEOTIDE SEQUENCE [LARGE SCALE GENOMIC DNA]</scope>
    <source>
        <strain evidence="9 10">FDAARGOS_1161</strain>
    </source>
</reference>
<feature type="active site" description="Proton acceptor; specific for D-alanine" evidence="5">
    <location>
        <position position="47"/>
    </location>
</feature>
<evidence type="ECO:0000259" key="8">
    <source>
        <dbReference type="SMART" id="SM01005"/>
    </source>
</evidence>
<dbReference type="InterPro" id="IPR029066">
    <property type="entry name" value="PLP-binding_barrel"/>
</dbReference>
<comment type="catalytic activity">
    <reaction evidence="1 5">
        <text>L-alanine = D-alanine</text>
        <dbReference type="Rhea" id="RHEA:20249"/>
        <dbReference type="ChEBI" id="CHEBI:57416"/>
        <dbReference type="ChEBI" id="CHEBI:57972"/>
        <dbReference type="EC" id="5.1.1.1"/>
    </reaction>
</comment>
<proteinExistence type="inferred from homology"/>
<dbReference type="SUPFAM" id="SSF51419">
    <property type="entry name" value="PLP-binding barrel"/>
    <property type="match status" value="1"/>
</dbReference>
<dbReference type="SUPFAM" id="SSF50621">
    <property type="entry name" value="Alanine racemase C-terminal domain-like"/>
    <property type="match status" value="1"/>
</dbReference>
<feature type="active site" description="Proton acceptor; specific for L-alanine" evidence="5">
    <location>
        <position position="272"/>
    </location>
</feature>
<dbReference type="Pfam" id="PF01168">
    <property type="entry name" value="Ala_racemase_N"/>
    <property type="match status" value="1"/>
</dbReference>
<dbReference type="Gene3D" id="3.20.20.10">
    <property type="entry name" value="Alanine racemase"/>
    <property type="match status" value="1"/>
</dbReference>
<dbReference type="GO" id="GO:0008784">
    <property type="term" value="F:alanine racemase activity"/>
    <property type="evidence" value="ECO:0007669"/>
    <property type="project" value="UniProtKB-UniRule"/>
</dbReference>
<dbReference type="FunFam" id="3.20.20.10:FF:000002">
    <property type="entry name" value="Alanine racemase"/>
    <property type="match status" value="1"/>
</dbReference>
<dbReference type="Pfam" id="PF00842">
    <property type="entry name" value="Ala_racemase_C"/>
    <property type="match status" value="1"/>
</dbReference>
<dbReference type="Proteomes" id="UP000595254">
    <property type="component" value="Chromosome"/>
</dbReference>
<comment type="function">
    <text evidence="5">Catalyzes the interconversion of L-alanine and D-alanine. May also act on other amino acids.</text>
</comment>
<comment type="cofactor">
    <cofactor evidence="2 5 6">
        <name>pyridoxal 5'-phosphate</name>
        <dbReference type="ChEBI" id="CHEBI:597326"/>
    </cofactor>
</comment>
<dbReference type="AlphaFoldDB" id="A0A974NIV3"/>
<comment type="pathway">
    <text evidence="5">Amino-acid biosynthesis; D-alanine biosynthesis; D-alanine from L-alanine: step 1/1.</text>
</comment>
<dbReference type="PRINTS" id="PR00992">
    <property type="entry name" value="ALARACEMASE"/>
</dbReference>
<gene>
    <name evidence="9" type="ORF">I6J18_12870</name>
</gene>
<dbReference type="InterPro" id="IPR020622">
    <property type="entry name" value="Ala_racemase_pyridoxalP-BS"/>
</dbReference>
<keyword evidence="10" id="KW-1185">Reference proteome</keyword>
<dbReference type="PANTHER" id="PTHR30511">
    <property type="entry name" value="ALANINE RACEMASE"/>
    <property type="match status" value="1"/>
</dbReference>
<dbReference type="GO" id="GO:0030170">
    <property type="term" value="F:pyridoxal phosphate binding"/>
    <property type="evidence" value="ECO:0007669"/>
    <property type="project" value="UniProtKB-UniRule"/>
</dbReference>
<evidence type="ECO:0000256" key="5">
    <source>
        <dbReference type="HAMAP-Rule" id="MF_01201"/>
    </source>
</evidence>
<dbReference type="InterPro" id="IPR000821">
    <property type="entry name" value="Ala_racemase"/>
</dbReference>
<dbReference type="KEGG" id="ppsr:I6J18_12870"/>
<protein>
    <recommendedName>
        <fullName evidence="5">Alanine racemase</fullName>
        <ecNumber evidence="5">5.1.1.1</ecNumber>
    </recommendedName>
</protein>
<sequence>MKEGLSVTLQNFYRDTWAEINLDAIFENAANMKKHLPPEITLFAVVKANAYGHGDVEVAETAIQAGAGYLAVAFLDEALALRKKGITAPILVLGASRPEDAQIAARESITLTVFQAGWLEAAQSFLEGTVLTIHLKCDSGMGRIGIRKQEEMNEIERFLQKTKCFVLEGIFTHFATADQLDTEYFSKQLARFEEMLTWLKEKPKYVHAANSAALLRFPNAVFNSVRMGISLYGLSPSMEMKEVLPFALRPAFSLKTKLVHVKNISKGQSVSYGATYTAEEDTWIGTLPIGYADGWIRMLQGQEVLLEGGRSPLVGRICMDQCMVKLSREFPVGTEVTLIGKNGTECITVDDIAEKLNTINYEVTCMISSRVPRMYLKDGRITGVVNQLI</sequence>
<keyword evidence="3 5" id="KW-0663">Pyridoxal phosphate</keyword>
<evidence type="ECO:0000256" key="4">
    <source>
        <dbReference type="ARBA" id="ARBA00023235"/>
    </source>
</evidence>
<dbReference type="GO" id="GO:0030632">
    <property type="term" value="P:D-alanine biosynthetic process"/>
    <property type="evidence" value="ECO:0007669"/>
    <property type="project" value="UniProtKB-UniRule"/>
</dbReference>